<reference evidence="1 2" key="2">
    <citation type="submission" date="2013-02" db="EMBL/GenBank/DDBJ databases">
        <title>The Genome Sequence of Plasmodium falciparum Vietnam Oak-Knoll (FVO).</title>
        <authorList>
            <consortium name="The Broad Institute Genome Sequencing Platform"/>
            <consortium name="The Broad Institute Genome Sequencing Center for Infectious Disease"/>
            <person name="Neafsey D."/>
            <person name="Cheeseman I."/>
            <person name="Volkman S."/>
            <person name="Adams J."/>
            <person name="Walker B."/>
            <person name="Young S.K."/>
            <person name="Zeng Q."/>
            <person name="Gargeya S."/>
            <person name="Fitzgerald M."/>
            <person name="Haas B."/>
            <person name="Abouelleil A."/>
            <person name="Alvarado L."/>
            <person name="Arachchi H.M."/>
            <person name="Berlin A.M."/>
            <person name="Chapman S.B."/>
            <person name="Dewar J."/>
            <person name="Goldberg J."/>
            <person name="Griggs A."/>
            <person name="Gujja S."/>
            <person name="Hansen M."/>
            <person name="Howarth C."/>
            <person name="Imamovic A."/>
            <person name="Larimer J."/>
            <person name="McCowan C."/>
            <person name="Murphy C."/>
            <person name="Neiman D."/>
            <person name="Pearson M."/>
            <person name="Priest M."/>
            <person name="Roberts A."/>
            <person name="Saif S."/>
            <person name="Shea T."/>
            <person name="Sisk P."/>
            <person name="Sykes S."/>
            <person name="Wortman J."/>
            <person name="Nusbaum C."/>
            <person name="Birren B."/>
        </authorList>
    </citation>
    <scope>NUCLEOTIDE SEQUENCE [LARGE SCALE GENOMIC DNA]</scope>
    <source>
        <strain evidence="2">Vietnam Oak-Knoll (FVO)</strain>
    </source>
</reference>
<name>A0A024V2N3_PLAFA</name>
<sequence length="61" mass="7463">MNKLINKYINKIIGTTILGRWFYYKKCKTILMCTHQNINNCIHINWKYINKFYISSNFINK</sequence>
<evidence type="ECO:0000313" key="1">
    <source>
        <dbReference type="EMBL" id="ETW17091.1"/>
    </source>
</evidence>
<protein>
    <submittedName>
        <fullName evidence="1">Uncharacterized protein</fullName>
    </submittedName>
</protein>
<dbReference type="EMBL" id="KI925134">
    <property type="protein sequence ID" value="ETW17091.1"/>
    <property type="molecule type" value="Genomic_DNA"/>
</dbReference>
<organism evidence="1 2">
    <name type="scientific">Plasmodium falciparum Vietnam Oak-Knoll</name>
    <name type="common">FVO</name>
    <dbReference type="NCBI Taxonomy" id="1036723"/>
    <lineage>
        <taxon>Eukaryota</taxon>
        <taxon>Sar</taxon>
        <taxon>Alveolata</taxon>
        <taxon>Apicomplexa</taxon>
        <taxon>Aconoidasida</taxon>
        <taxon>Haemosporida</taxon>
        <taxon>Plasmodiidae</taxon>
        <taxon>Plasmodium</taxon>
        <taxon>Plasmodium (Laverania)</taxon>
    </lineage>
</organism>
<evidence type="ECO:0000313" key="2">
    <source>
        <dbReference type="Proteomes" id="UP000030690"/>
    </source>
</evidence>
<gene>
    <name evidence="1" type="ORF">PFFVO_03920</name>
</gene>
<reference evidence="1 2" key="1">
    <citation type="submission" date="2013-02" db="EMBL/GenBank/DDBJ databases">
        <title>The Genome Annotation of Plasmodium falciparum Vietnam Oak-Knoll (FVO).</title>
        <authorList>
            <consortium name="The Broad Institute Genome Sequencing Platform"/>
            <consortium name="The Broad Institute Genome Sequencing Center for Infectious Disease"/>
            <person name="Neafsey D."/>
            <person name="Hoffman S."/>
            <person name="Volkman S."/>
            <person name="Rosenthal P."/>
            <person name="Walker B."/>
            <person name="Young S.K."/>
            <person name="Zeng Q."/>
            <person name="Gargeya S."/>
            <person name="Fitzgerald M."/>
            <person name="Haas B."/>
            <person name="Abouelleil A."/>
            <person name="Allen A.W."/>
            <person name="Alvarado L."/>
            <person name="Arachchi H.M."/>
            <person name="Berlin A.M."/>
            <person name="Chapman S.B."/>
            <person name="Gainer-Dewar J."/>
            <person name="Goldberg J."/>
            <person name="Griggs A."/>
            <person name="Gujja S."/>
            <person name="Hansen M."/>
            <person name="Howarth C."/>
            <person name="Imamovic A."/>
            <person name="Ireland A."/>
            <person name="Larimer J."/>
            <person name="McCowan C."/>
            <person name="Murphy C."/>
            <person name="Pearson M."/>
            <person name="Poon T.W."/>
            <person name="Priest M."/>
            <person name="Roberts A."/>
            <person name="Saif S."/>
            <person name="Shea T."/>
            <person name="Sisk P."/>
            <person name="Sykes S."/>
            <person name="Wortman J."/>
            <person name="Nusbaum C."/>
            <person name="Birren B."/>
        </authorList>
    </citation>
    <scope>NUCLEOTIDE SEQUENCE [LARGE SCALE GENOMIC DNA]</scope>
    <source>
        <strain evidence="2">Vietnam Oak-Knoll (FVO)</strain>
    </source>
</reference>
<dbReference type="Proteomes" id="UP000030690">
    <property type="component" value="Unassembled WGS sequence"/>
</dbReference>
<accession>A0A024V2N3</accession>
<proteinExistence type="predicted"/>
<dbReference type="AlphaFoldDB" id="A0A024V2N3"/>